<reference evidence="2" key="1">
    <citation type="submission" date="2022-11" db="EMBL/GenBank/DDBJ databases">
        <title>Hoeflea poritis sp. nov., isolated from scleractinian coral Porites lutea.</title>
        <authorList>
            <person name="Zhang G."/>
            <person name="Wei Q."/>
            <person name="Cai L."/>
        </authorList>
    </citation>
    <scope>NUCLEOTIDE SEQUENCE</scope>
    <source>
        <strain evidence="2">E7-10</strain>
    </source>
</reference>
<gene>
    <name evidence="2" type="ORF">OOZ53_15215</name>
</gene>
<evidence type="ECO:0000313" key="3">
    <source>
        <dbReference type="Proteomes" id="UP001148313"/>
    </source>
</evidence>
<keyword evidence="1" id="KW-1133">Transmembrane helix</keyword>
<evidence type="ECO:0000313" key="2">
    <source>
        <dbReference type="EMBL" id="MDA4846710.1"/>
    </source>
</evidence>
<comment type="caution">
    <text evidence="2">The sequence shown here is derived from an EMBL/GenBank/DDBJ whole genome shotgun (WGS) entry which is preliminary data.</text>
</comment>
<proteinExistence type="predicted"/>
<organism evidence="2 3">
    <name type="scientific">Hoeflea poritis</name>
    <dbReference type="NCBI Taxonomy" id="2993659"/>
    <lineage>
        <taxon>Bacteria</taxon>
        <taxon>Pseudomonadati</taxon>
        <taxon>Pseudomonadota</taxon>
        <taxon>Alphaproteobacteria</taxon>
        <taxon>Hyphomicrobiales</taxon>
        <taxon>Rhizobiaceae</taxon>
        <taxon>Hoeflea</taxon>
    </lineage>
</organism>
<keyword evidence="3" id="KW-1185">Reference proteome</keyword>
<sequence length="205" mass="22261">MNDRVARKPSRAQMPRTRFEPIDVLTAAVAGFAIIFALLTAWAFIQISGLRAQLSAVRTELAASQQETAALAQKLGVVEGSLSGDLARDADDLRNQIVQSASAKLDHSISAAMSELSSFGNSNFVFHMSEFERRSCVKGGTFIGEQPDGSLQEETFDANHMVEIQPSHEDIRGIPFYRVTINDQTLQSAGGPGAYRHGTMRISCS</sequence>
<dbReference type="EMBL" id="JAPJZH010000009">
    <property type="protein sequence ID" value="MDA4846710.1"/>
    <property type="molecule type" value="Genomic_DNA"/>
</dbReference>
<protein>
    <submittedName>
        <fullName evidence="2">Uncharacterized protein</fullName>
    </submittedName>
</protein>
<keyword evidence="1" id="KW-0812">Transmembrane</keyword>
<feature type="transmembrane region" description="Helical" evidence="1">
    <location>
        <begin position="21"/>
        <end position="45"/>
    </location>
</feature>
<evidence type="ECO:0000256" key="1">
    <source>
        <dbReference type="SAM" id="Phobius"/>
    </source>
</evidence>
<accession>A0ABT4VPS8</accession>
<keyword evidence="1" id="KW-0472">Membrane</keyword>
<dbReference type="RefSeq" id="WP_271090501.1">
    <property type="nucleotide sequence ID" value="NZ_JAPJZH010000009.1"/>
</dbReference>
<name>A0ABT4VPS8_9HYPH</name>
<dbReference type="Proteomes" id="UP001148313">
    <property type="component" value="Unassembled WGS sequence"/>
</dbReference>